<proteinExistence type="predicted"/>
<dbReference type="AlphaFoldDB" id="A0A427APW7"/>
<sequence>MRRGYLRQWKSMEAALSATATGHSNMYAARSRPSSRGVGGQSRVPSCRCGIRDGRPSHHNPNNGERSAVSTIRRFPLSVIGDRCVLLRSKPGTPPGLEKPRRLLLIVSPWNRGEDVHDLWELLRKADPEIGGRRSGGRAVRWRRWRRRALGWAPCNQCRNL</sequence>
<evidence type="ECO:0000313" key="1">
    <source>
        <dbReference type="EMBL" id="RRT78271.1"/>
    </source>
</evidence>
<gene>
    <name evidence="1" type="ORF">B296_00027330</name>
</gene>
<protein>
    <submittedName>
        <fullName evidence="1">Uncharacterized protein</fullName>
    </submittedName>
</protein>
<comment type="caution">
    <text evidence="1">The sequence shown here is derived from an EMBL/GenBank/DDBJ whole genome shotgun (WGS) entry which is preliminary data.</text>
</comment>
<organism evidence="1 2">
    <name type="scientific">Ensete ventricosum</name>
    <name type="common">Abyssinian banana</name>
    <name type="synonym">Musa ensete</name>
    <dbReference type="NCBI Taxonomy" id="4639"/>
    <lineage>
        <taxon>Eukaryota</taxon>
        <taxon>Viridiplantae</taxon>
        <taxon>Streptophyta</taxon>
        <taxon>Embryophyta</taxon>
        <taxon>Tracheophyta</taxon>
        <taxon>Spermatophyta</taxon>
        <taxon>Magnoliopsida</taxon>
        <taxon>Liliopsida</taxon>
        <taxon>Zingiberales</taxon>
        <taxon>Musaceae</taxon>
        <taxon>Ensete</taxon>
    </lineage>
</organism>
<evidence type="ECO:0000313" key="2">
    <source>
        <dbReference type="Proteomes" id="UP000287651"/>
    </source>
</evidence>
<name>A0A427APW7_ENSVE</name>
<dbReference type="Proteomes" id="UP000287651">
    <property type="component" value="Unassembled WGS sequence"/>
</dbReference>
<reference evidence="1 2" key="1">
    <citation type="journal article" date="2014" name="Agronomy (Basel)">
        <title>A Draft Genome Sequence for Ensete ventricosum, the Drought-Tolerant Tree Against Hunger.</title>
        <authorList>
            <person name="Harrison J."/>
            <person name="Moore K.A."/>
            <person name="Paszkiewicz K."/>
            <person name="Jones T."/>
            <person name="Grant M."/>
            <person name="Ambacheew D."/>
            <person name="Muzemil S."/>
            <person name="Studholme D.J."/>
        </authorList>
    </citation>
    <scope>NUCLEOTIDE SEQUENCE [LARGE SCALE GENOMIC DNA]</scope>
</reference>
<dbReference type="EMBL" id="AMZH03001718">
    <property type="protein sequence ID" value="RRT78271.1"/>
    <property type="molecule type" value="Genomic_DNA"/>
</dbReference>
<accession>A0A427APW7</accession>